<comment type="subunit">
    <text evidence="6">Part of the Bam complex.</text>
</comment>
<dbReference type="GO" id="GO:1990063">
    <property type="term" value="C:Bam protein complex"/>
    <property type="evidence" value="ECO:0007669"/>
    <property type="project" value="TreeGrafter"/>
</dbReference>
<dbReference type="Proteomes" id="UP000613743">
    <property type="component" value="Unassembled WGS sequence"/>
</dbReference>
<keyword evidence="1 6" id="KW-0732">Signal</keyword>
<sequence>MFLFYSEMKRFITINLKELISSMYKFAKVATIALLTIAVTACSSSVVEDDLEIQKKSPEALYAQARTSMELGNFSKAIRNLEALDSRYPFGPHKTQVQLDLIYAYYKLEDVASGLANIDRFIRLNPTHPDVDYVYYMRGLVNMQADAYLFHDMLDIDRTDRDPQNALNAFKDFERLIKLHPNSKYAADAQKRMIALKNRLAGYSIKVAEYYIKIHAWSAAAVRAQHVMESFPQTTSVKRALEIMIQSYDELGQKTLKQNAQAVYDRNYG</sequence>
<proteinExistence type="inferred from homology"/>
<dbReference type="Gene3D" id="1.25.40.10">
    <property type="entry name" value="Tetratricopeptide repeat domain"/>
    <property type="match status" value="1"/>
</dbReference>
<comment type="function">
    <text evidence="6">Part of the outer membrane protein assembly complex, which is involved in assembly and insertion of beta-barrel proteins into the outer membrane.</text>
</comment>
<keyword evidence="5" id="KW-0449">Lipoprotein</keyword>
<evidence type="ECO:0000313" key="8">
    <source>
        <dbReference type="EMBL" id="GGI92299.1"/>
    </source>
</evidence>
<comment type="similarity">
    <text evidence="6">Belongs to the BamD family.</text>
</comment>
<evidence type="ECO:0000256" key="6">
    <source>
        <dbReference type="HAMAP-Rule" id="MF_00922"/>
    </source>
</evidence>
<keyword evidence="3" id="KW-0564">Palmitate</keyword>
<keyword evidence="4 6" id="KW-0998">Cell outer membrane</keyword>
<dbReference type="Pfam" id="PF13525">
    <property type="entry name" value="YfiO"/>
    <property type="match status" value="1"/>
</dbReference>
<dbReference type="HAMAP" id="MF_00922">
    <property type="entry name" value="OM_assembly_BamD"/>
    <property type="match status" value="1"/>
</dbReference>
<evidence type="ECO:0000256" key="5">
    <source>
        <dbReference type="ARBA" id="ARBA00023288"/>
    </source>
</evidence>
<keyword evidence="2 6" id="KW-0472">Membrane</keyword>
<organism evidence="8 9">
    <name type="scientific">Shewanella gelidii</name>
    <dbReference type="NCBI Taxonomy" id="1642821"/>
    <lineage>
        <taxon>Bacteria</taxon>
        <taxon>Pseudomonadati</taxon>
        <taxon>Pseudomonadota</taxon>
        <taxon>Gammaproteobacteria</taxon>
        <taxon>Alteromonadales</taxon>
        <taxon>Shewanellaceae</taxon>
        <taxon>Shewanella</taxon>
    </lineage>
</organism>
<reference evidence="8" key="2">
    <citation type="submission" date="2020-09" db="EMBL/GenBank/DDBJ databases">
        <authorList>
            <person name="Sun Q."/>
            <person name="Ohkuma M."/>
        </authorList>
    </citation>
    <scope>NUCLEOTIDE SEQUENCE</scope>
    <source>
        <strain evidence="8">JCM 30804</strain>
    </source>
</reference>
<evidence type="ECO:0000256" key="3">
    <source>
        <dbReference type="ARBA" id="ARBA00023139"/>
    </source>
</evidence>
<dbReference type="NCBIfam" id="TIGR03302">
    <property type="entry name" value="OM_YfiO"/>
    <property type="match status" value="1"/>
</dbReference>
<dbReference type="InterPro" id="IPR011990">
    <property type="entry name" value="TPR-like_helical_dom_sf"/>
</dbReference>
<protein>
    <recommendedName>
        <fullName evidence="6">Outer membrane protein assembly factor BamD</fullName>
    </recommendedName>
</protein>
<dbReference type="InterPro" id="IPR017689">
    <property type="entry name" value="BamD"/>
</dbReference>
<evidence type="ECO:0000256" key="2">
    <source>
        <dbReference type="ARBA" id="ARBA00023136"/>
    </source>
</evidence>
<gene>
    <name evidence="6 8" type="primary">bamD</name>
    <name evidence="8" type="ORF">GCM10009332_32000</name>
</gene>
<comment type="caution">
    <text evidence="8">The sequence shown here is derived from an EMBL/GenBank/DDBJ whole genome shotgun (WGS) entry which is preliminary data.</text>
</comment>
<dbReference type="GO" id="GO:0043165">
    <property type="term" value="P:Gram-negative-bacterium-type cell outer membrane assembly"/>
    <property type="evidence" value="ECO:0007669"/>
    <property type="project" value="UniProtKB-UniRule"/>
</dbReference>
<dbReference type="SUPFAM" id="SSF48452">
    <property type="entry name" value="TPR-like"/>
    <property type="match status" value="1"/>
</dbReference>
<evidence type="ECO:0000256" key="4">
    <source>
        <dbReference type="ARBA" id="ARBA00023237"/>
    </source>
</evidence>
<dbReference type="CDD" id="cd15830">
    <property type="entry name" value="BamD"/>
    <property type="match status" value="1"/>
</dbReference>
<dbReference type="InterPro" id="IPR039565">
    <property type="entry name" value="BamD-like"/>
</dbReference>
<evidence type="ECO:0000259" key="7">
    <source>
        <dbReference type="Pfam" id="PF13525"/>
    </source>
</evidence>
<feature type="domain" description="Outer membrane lipoprotein BamD-like" evidence="7">
    <location>
        <begin position="56"/>
        <end position="260"/>
    </location>
</feature>
<dbReference type="AlphaFoldDB" id="A0A917JY50"/>
<evidence type="ECO:0000313" key="9">
    <source>
        <dbReference type="Proteomes" id="UP000613743"/>
    </source>
</evidence>
<dbReference type="PANTHER" id="PTHR37423:SF1">
    <property type="entry name" value="OUTER MEMBRANE PROTEIN ASSEMBLY FACTOR BAMD"/>
    <property type="match status" value="1"/>
</dbReference>
<dbReference type="EMBL" id="BMPZ01000013">
    <property type="protein sequence ID" value="GGI92299.1"/>
    <property type="molecule type" value="Genomic_DNA"/>
</dbReference>
<comment type="subcellular location">
    <subcellularLocation>
        <location evidence="6">Cell outer membrane</location>
    </subcellularLocation>
</comment>
<keyword evidence="9" id="KW-1185">Reference proteome</keyword>
<dbReference type="PANTHER" id="PTHR37423">
    <property type="entry name" value="SOLUBLE LYTIC MUREIN TRANSGLYCOSYLASE-RELATED"/>
    <property type="match status" value="1"/>
</dbReference>
<reference evidence="8" key="1">
    <citation type="journal article" date="2014" name="Int. J. Syst. Evol. Microbiol.">
        <title>Complete genome sequence of Corynebacterium casei LMG S-19264T (=DSM 44701T), isolated from a smear-ripened cheese.</title>
        <authorList>
            <consortium name="US DOE Joint Genome Institute (JGI-PGF)"/>
            <person name="Walter F."/>
            <person name="Albersmeier A."/>
            <person name="Kalinowski J."/>
            <person name="Ruckert C."/>
        </authorList>
    </citation>
    <scope>NUCLEOTIDE SEQUENCE</scope>
    <source>
        <strain evidence="8">JCM 30804</strain>
    </source>
</reference>
<name>A0A917JY50_9GAMM</name>
<dbReference type="GO" id="GO:0051205">
    <property type="term" value="P:protein insertion into membrane"/>
    <property type="evidence" value="ECO:0007669"/>
    <property type="project" value="UniProtKB-UniRule"/>
</dbReference>
<evidence type="ECO:0000256" key="1">
    <source>
        <dbReference type="ARBA" id="ARBA00022729"/>
    </source>
</evidence>
<accession>A0A917JY50</accession>